<dbReference type="NCBIfam" id="NF008520">
    <property type="entry name" value="PRK11447.1"/>
    <property type="match status" value="1"/>
</dbReference>
<evidence type="ECO:0000259" key="8">
    <source>
        <dbReference type="Pfam" id="PF05420"/>
    </source>
</evidence>
<dbReference type="EMBL" id="WTVP01000014">
    <property type="protein sequence ID" value="NMG15352.1"/>
    <property type="molecule type" value="Genomic_DNA"/>
</dbReference>
<keyword evidence="5" id="KW-0135">Cellulose biosynthesis</keyword>
<evidence type="ECO:0000256" key="7">
    <source>
        <dbReference type="SAM" id="SignalP"/>
    </source>
</evidence>
<dbReference type="PROSITE" id="PS50005">
    <property type="entry name" value="TPR"/>
    <property type="match status" value="1"/>
</dbReference>
<comment type="caution">
    <text evidence="9">The sequence shown here is derived from an EMBL/GenBank/DDBJ whole genome shotgun (WGS) entry which is preliminary data.</text>
</comment>
<keyword evidence="3" id="KW-0677">Repeat</keyword>
<protein>
    <submittedName>
        <fullName evidence="9">Cellulose biosynthesis protein BcsC</fullName>
    </submittedName>
</protein>
<gene>
    <name evidence="9" type="primary">bcsC</name>
    <name evidence="9" type="ORF">GPA24_07310</name>
</gene>
<feature type="chain" id="PRO_5046089737" evidence="7">
    <location>
        <begin position="21"/>
        <end position="1174"/>
    </location>
</feature>
<accession>A0ABX1NUL9</accession>
<dbReference type="Pfam" id="PF14559">
    <property type="entry name" value="TPR_19"/>
    <property type="match status" value="2"/>
</dbReference>
<dbReference type="Pfam" id="PF13432">
    <property type="entry name" value="TPR_16"/>
    <property type="match status" value="2"/>
</dbReference>
<evidence type="ECO:0000256" key="5">
    <source>
        <dbReference type="ARBA" id="ARBA00022916"/>
    </source>
</evidence>
<name>A0ABX1NUL9_9RHOO</name>
<evidence type="ECO:0000256" key="1">
    <source>
        <dbReference type="ARBA" id="ARBA00005186"/>
    </source>
</evidence>
<dbReference type="SMART" id="SM00028">
    <property type="entry name" value="TPR"/>
    <property type="match status" value="5"/>
</dbReference>
<dbReference type="InterPro" id="IPR008410">
    <property type="entry name" value="BCSC_C"/>
</dbReference>
<evidence type="ECO:0000256" key="6">
    <source>
        <dbReference type="PROSITE-ProRule" id="PRU00339"/>
    </source>
</evidence>
<keyword evidence="4 6" id="KW-0802">TPR repeat</keyword>
<feature type="domain" description="Cellulose synthase operon C C-terminal" evidence="8">
    <location>
        <begin position="802"/>
        <end position="1153"/>
    </location>
</feature>
<dbReference type="PANTHER" id="PTHR12558">
    <property type="entry name" value="CELL DIVISION CYCLE 16,23,27"/>
    <property type="match status" value="1"/>
</dbReference>
<dbReference type="InterPro" id="IPR011990">
    <property type="entry name" value="TPR-like_helical_dom_sf"/>
</dbReference>
<evidence type="ECO:0000313" key="10">
    <source>
        <dbReference type="Proteomes" id="UP000633943"/>
    </source>
</evidence>
<sequence>MQRLSGWVLLLGSLSGLALAEPLDRVEQQRWLLEQVRIGEAQYREELVRDSLARLERIAPDDPETLFATLRLSLRKRDAGQAGRLLERLRRLAPDSPLLRHGEVLLRLHDAASQRTLQQARLLAAGGRRVQARALYEQLFGTEPPDLALALEYWRLRAAIDVQPWQAIEQLRALDRQYPGNVALRQTLVDLLFAARHNEEALRVLGQLAADPAARDAAAQREFDYLAELPVSRDSARAWQRFLARYPDSSRRGDAQTRLQAQQRLLANPAWQAGQRGKRLLGQGEIAAAEMELRRALRRYPEDASLHGELGYALLRLGRHDAAYAALRQALAMEQDDSAISRWRDLMITSRYWMLVKQADQALDAGDSAAAHRLYREARGVKPGDAFALVGLGRVAQAQGDDAEAERLLLEAHRLDPASGDVIRGMVRLYRDRQPERAEALLAGLPITLRGEFADSLRALRRERFEREAEAARARGDRERAVALLEEAAVAAPDDPWLVYRLANAQRELGRDAAAEAGFQRLLQRQGDDRQARYAHGLYLSSAGRDEEALASLGRLSPAAWDEDMRILAARLQRRQLLARAAALRAAGREDEAAALLLRDPLDEDLLRVAEWAAERNAPAQAQRYYRQLLQRAPGHAEARLGLVESLIAGGRPDEAHALLRQGPLQLPSGALNARRRLANAWIALGAKDEAGILFDELVQEGQWDPLLLRDAARLFAPQQPGRAMGLYAQAMTAAGLLTHAQSESPDPRALTRASRAREEDGWLVGSLRSDVDALYQRRNPTVHVHHEYAWRSDDATPGISDLAAQTSILQVDLPFADGDGFLRAERVDLDVGSFDTDDSGRHHEEFGSCALQWRHRESGAAYPAGCRDGAQRARGTAVALGWSGQRWSFDVGHSPQGFEVGNWLGGVSHEGDWGELGWTLTASRRPLSNSLLSYAGAVDPQTGIRWGGVTANGFTLGLSHDQGGAGGAWASLGLHRLRGENVADNQRGTAMAGYYHRFLERVDERLRAGVSVMYRGYRHDLGEYTLGQGGYYSPRHYYSIGIPLSYARRNADWSVQFEGSFGWSQAQSKDSELYPLRRMMAKLFDGRNPDDYVLEEGRLINPGDSGGGTSLRLQASIERRLSDHLVLGGHLSWQHSEDYAPSRAMLYLRYTLEPWQGSLPLPVGPLTPYADFR</sequence>
<proteinExistence type="predicted"/>
<dbReference type="InterPro" id="IPR019734">
    <property type="entry name" value="TPR_rpt"/>
</dbReference>
<dbReference type="Pfam" id="PF05420">
    <property type="entry name" value="BCSC_C"/>
    <property type="match status" value="1"/>
</dbReference>
<reference evidence="9 10" key="1">
    <citation type="submission" date="2019-12" db="EMBL/GenBank/DDBJ databases">
        <title>Comparative genomics gives insights into the taxonomy of the Azoarcus-Aromatoleum group and reveals separate origins of nif in the plant-associated Azoarcus and non-plant-associated Aromatoleum sub-groups.</title>
        <authorList>
            <person name="Lafos M."/>
            <person name="Maluk M."/>
            <person name="Batista M."/>
            <person name="Junghare M."/>
            <person name="Carmona M."/>
            <person name="Faoro H."/>
            <person name="Cruz L.M."/>
            <person name="Battistoni F."/>
            <person name="De Souza E."/>
            <person name="Pedrosa F."/>
            <person name="Chen W.-M."/>
            <person name="Poole P.S."/>
            <person name="Dixon R.A."/>
            <person name="James E.K."/>
        </authorList>
    </citation>
    <scope>NUCLEOTIDE SEQUENCE [LARGE SCALE GENOMIC DNA]</scope>
    <source>
        <strain evidence="9 10">PbN1</strain>
    </source>
</reference>
<comment type="pathway">
    <text evidence="1">Glycan metabolism; bacterial cellulose biosynthesis.</text>
</comment>
<evidence type="ECO:0000256" key="4">
    <source>
        <dbReference type="ARBA" id="ARBA00022803"/>
    </source>
</evidence>
<evidence type="ECO:0000256" key="2">
    <source>
        <dbReference type="ARBA" id="ARBA00022729"/>
    </source>
</evidence>
<feature type="repeat" description="TPR" evidence="6">
    <location>
        <begin position="304"/>
        <end position="337"/>
    </location>
</feature>
<feature type="signal peptide" evidence="7">
    <location>
        <begin position="1"/>
        <end position="20"/>
    </location>
</feature>
<evidence type="ECO:0000313" key="9">
    <source>
        <dbReference type="EMBL" id="NMG15352.1"/>
    </source>
</evidence>
<keyword evidence="2 7" id="KW-0732">Signal</keyword>
<evidence type="ECO:0000256" key="3">
    <source>
        <dbReference type="ARBA" id="ARBA00022737"/>
    </source>
</evidence>
<dbReference type="RefSeq" id="WP_169202033.1">
    <property type="nucleotide sequence ID" value="NZ_CP059467.1"/>
</dbReference>
<dbReference type="Gene3D" id="1.25.40.10">
    <property type="entry name" value="Tetratricopeptide repeat domain"/>
    <property type="match status" value="4"/>
</dbReference>
<dbReference type="SUPFAM" id="SSF48452">
    <property type="entry name" value="TPR-like"/>
    <property type="match status" value="2"/>
</dbReference>
<organism evidence="9 10">
    <name type="scientific">Aromatoleum bremense</name>
    <dbReference type="NCBI Taxonomy" id="76115"/>
    <lineage>
        <taxon>Bacteria</taxon>
        <taxon>Pseudomonadati</taxon>
        <taxon>Pseudomonadota</taxon>
        <taxon>Betaproteobacteria</taxon>
        <taxon>Rhodocyclales</taxon>
        <taxon>Rhodocyclaceae</taxon>
        <taxon>Aromatoleum</taxon>
    </lineage>
</organism>
<dbReference type="PANTHER" id="PTHR12558:SF13">
    <property type="entry name" value="CELL DIVISION CYCLE PROTEIN 27 HOMOLOG"/>
    <property type="match status" value="1"/>
</dbReference>
<dbReference type="Proteomes" id="UP000633943">
    <property type="component" value="Unassembled WGS sequence"/>
</dbReference>
<keyword evidence="10" id="KW-1185">Reference proteome</keyword>